<evidence type="ECO:0000256" key="6">
    <source>
        <dbReference type="ARBA" id="ARBA00022989"/>
    </source>
</evidence>
<keyword evidence="7 8" id="KW-0472">Membrane</keyword>
<keyword evidence="5 8" id="KW-0812">Transmembrane</keyword>
<evidence type="ECO:0000256" key="3">
    <source>
        <dbReference type="ARBA" id="ARBA00022481"/>
    </source>
</evidence>
<sequence length="184" mass="20486">MKRQHGMTLIEILVAMSLLSILTVMGYRAFGNLLNAREHIMQTGERWVQLARVLRRVEADLQRLPRQAPSEQQQPALQLQPAGQGQWLQLRLASSRYPDGQEQVQYRATGGLGWLAGPASSAPEGEALPLLASDYRVQWRVLAANGQWYAQWPAAAAGSPQLRALEMRVVLPGDEAISRVWVLP</sequence>
<feature type="transmembrane region" description="Helical" evidence="8">
    <location>
        <begin position="12"/>
        <end position="30"/>
    </location>
</feature>
<keyword evidence="2" id="KW-1003">Cell membrane</keyword>
<accession>A0ABT5IXA3</accession>
<dbReference type="RefSeq" id="WP_272751439.1">
    <property type="nucleotide sequence ID" value="NZ_JAQQLF010000008.1"/>
</dbReference>
<evidence type="ECO:0000256" key="7">
    <source>
        <dbReference type="ARBA" id="ARBA00023136"/>
    </source>
</evidence>
<protein>
    <submittedName>
        <fullName evidence="9">Prepilin-type N-terminal cleavage/methylation domain-containing protein</fullName>
    </submittedName>
</protein>
<dbReference type="PANTHER" id="PTHR39583:SF2">
    <property type="entry name" value="TYPE II SECRETION SYSTEM PROTEIN J"/>
    <property type="match status" value="1"/>
</dbReference>
<dbReference type="InterPro" id="IPR051621">
    <property type="entry name" value="T2SS_protein_J"/>
</dbReference>
<dbReference type="Pfam" id="PF07963">
    <property type="entry name" value="N_methyl"/>
    <property type="match status" value="1"/>
</dbReference>
<organism evidence="9 10">
    <name type="scientific">Vogesella aquatica</name>
    <dbReference type="NCBI Taxonomy" id="2984206"/>
    <lineage>
        <taxon>Bacteria</taxon>
        <taxon>Pseudomonadati</taxon>
        <taxon>Pseudomonadota</taxon>
        <taxon>Betaproteobacteria</taxon>
        <taxon>Neisseriales</taxon>
        <taxon>Chromobacteriaceae</taxon>
        <taxon>Vogesella</taxon>
    </lineage>
</organism>
<dbReference type="PROSITE" id="PS00409">
    <property type="entry name" value="PROKAR_NTER_METHYL"/>
    <property type="match status" value="1"/>
</dbReference>
<evidence type="ECO:0000256" key="1">
    <source>
        <dbReference type="ARBA" id="ARBA00004377"/>
    </source>
</evidence>
<comment type="subcellular location">
    <subcellularLocation>
        <location evidence="1">Cell inner membrane</location>
        <topology evidence="1">Single-pass membrane protein</topology>
    </subcellularLocation>
</comment>
<evidence type="ECO:0000313" key="9">
    <source>
        <dbReference type="EMBL" id="MDC7717092.1"/>
    </source>
</evidence>
<dbReference type="Proteomes" id="UP001219956">
    <property type="component" value="Unassembled WGS sequence"/>
</dbReference>
<dbReference type="SUPFAM" id="SSF54523">
    <property type="entry name" value="Pili subunits"/>
    <property type="match status" value="1"/>
</dbReference>
<keyword evidence="6 8" id="KW-1133">Transmembrane helix</keyword>
<comment type="caution">
    <text evidence="9">The sequence shown here is derived from an EMBL/GenBank/DDBJ whole genome shotgun (WGS) entry which is preliminary data.</text>
</comment>
<evidence type="ECO:0000256" key="2">
    <source>
        <dbReference type="ARBA" id="ARBA00022475"/>
    </source>
</evidence>
<keyword evidence="4" id="KW-0997">Cell inner membrane</keyword>
<dbReference type="EMBL" id="JAQQLF010000008">
    <property type="protein sequence ID" value="MDC7717092.1"/>
    <property type="molecule type" value="Genomic_DNA"/>
</dbReference>
<dbReference type="PANTHER" id="PTHR39583">
    <property type="entry name" value="TYPE II SECRETION SYSTEM PROTEIN J-RELATED"/>
    <property type="match status" value="1"/>
</dbReference>
<keyword evidence="10" id="KW-1185">Reference proteome</keyword>
<evidence type="ECO:0000256" key="4">
    <source>
        <dbReference type="ARBA" id="ARBA00022519"/>
    </source>
</evidence>
<dbReference type="NCBIfam" id="TIGR02532">
    <property type="entry name" value="IV_pilin_GFxxxE"/>
    <property type="match status" value="1"/>
</dbReference>
<gene>
    <name evidence="9" type="ORF">PQU95_07660</name>
</gene>
<evidence type="ECO:0000256" key="5">
    <source>
        <dbReference type="ARBA" id="ARBA00022692"/>
    </source>
</evidence>
<reference evidence="9 10" key="1">
    <citation type="submission" date="2023-01" db="EMBL/GenBank/DDBJ databases">
        <title>Novel species of the genus Vogesella isolated from rivers.</title>
        <authorList>
            <person name="Lu H."/>
        </authorList>
    </citation>
    <scope>NUCLEOTIDE SEQUENCE [LARGE SCALE GENOMIC DNA]</scope>
    <source>
        <strain evidence="9 10">DC21W</strain>
    </source>
</reference>
<dbReference type="InterPro" id="IPR045584">
    <property type="entry name" value="Pilin-like"/>
</dbReference>
<name>A0ABT5IXA3_9NEIS</name>
<proteinExistence type="predicted"/>
<evidence type="ECO:0000256" key="8">
    <source>
        <dbReference type="SAM" id="Phobius"/>
    </source>
</evidence>
<evidence type="ECO:0000313" key="10">
    <source>
        <dbReference type="Proteomes" id="UP001219956"/>
    </source>
</evidence>
<keyword evidence="3" id="KW-0488">Methylation</keyword>
<dbReference type="InterPro" id="IPR012902">
    <property type="entry name" value="N_methyl_site"/>
</dbReference>